<feature type="compositionally biased region" description="Acidic residues" evidence="4">
    <location>
        <begin position="1225"/>
        <end position="1235"/>
    </location>
</feature>
<organism evidence="5 6">
    <name type="scientific">Cylindrotheca closterium</name>
    <dbReference type="NCBI Taxonomy" id="2856"/>
    <lineage>
        <taxon>Eukaryota</taxon>
        <taxon>Sar</taxon>
        <taxon>Stramenopiles</taxon>
        <taxon>Ochrophyta</taxon>
        <taxon>Bacillariophyta</taxon>
        <taxon>Bacillariophyceae</taxon>
        <taxon>Bacillariophycidae</taxon>
        <taxon>Bacillariales</taxon>
        <taxon>Bacillariaceae</taxon>
        <taxon>Cylindrotheca</taxon>
    </lineage>
</organism>
<feature type="region of interest" description="Disordered" evidence="4">
    <location>
        <begin position="1105"/>
        <end position="1292"/>
    </location>
</feature>
<evidence type="ECO:0000256" key="2">
    <source>
        <dbReference type="ARBA" id="ARBA00022803"/>
    </source>
</evidence>
<keyword evidence="1" id="KW-0677">Repeat</keyword>
<gene>
    <name evidence="5" type="ORF">CYCCA115_LOCUS8066</name>
</gene>
<feature type="repeat" description="TPR" evidence="3">
    <location>
        <begin position="410"/>
        <end position="443"/>
    </location>
</feature>
<reference evidence="5" key="1">
    <citation type="submission" date="2023-08" db="EMBL/GenBank/DDBJ databases">
        <authorList>
            <person name="Audoor S."/>
            <person name="Bilcke G."/>
        </authorList>
    </citation>
    <scope>NUCLEOTIDE SEQUENCE</scope>
</reference>
<feature type="compositionally biased region" description="Basic and acidic residues" evidence="4">
    <location>
        <begin position="1154"/>
        <end position="1163"/>
    </location>
</feature>
<feature type="compositionally biased region" description="Basic and acidic residues" evidence="4">
    <location>
        <begin position="1236"/>
        <end position="1246"/>
    </location>
</feature>
<dbReference type="EMBL" id="CAKOGP040001112">
    <property type="protein sequence ID" value="CAJ1942676.1"/>
    <property type="molecule type" value="Genomic_DNA"/>
</dbReference>
<evidence type="ECO:0000256" key="3">
    <source>
        <dbReference type="PROSITE-ProRule" id="PRU00339"/>
    </source>
</evidence>
<feature type="region of interest" description="Disordered" evidence="4">
    <location>
        <begin position="679"/>
        <end position="702"/>
    </location>
</feature>
<dbReference type="PROSITE" id="PS50005">
    <property type="entry name" value="TPR"/>
    <property type="match status" value="3"/>
</dbReference>
<feature type="compositionally biased region" description="Acidic residues" evidence="4">
    <location>
        <begin position="1255"/>
        <end position="1267"/>
    </location>
</feature>
<sequence length="1292" mass="143783">MMTEEPSNGGDVVMDDSDQEIVESPSLIIPIKSAPGSDNFVEIFPEEITETASSSLLQVLKDEDADLSVWADAALLYVQHKQHARDASTILQAGCERPGGSDEERVRLFASAGIAHLTHAQLTAGKKGSTANDDLSSMADNHFTNSSKIDNLYPMTWMGRGMLNLSAGRLDQARFFFETTLKEYDRVLPALLGLAAVLYLENNFVEAQRTYAEAIRKYPHKSGAATRVGFGLCCYKLGQVDRAKASFARALDIDPENVEAMVGSAVLDMASLDESDSEFNVTMEKAIKMMSMANLLDHSNAMVQNHLANHYFWKWTPIPGSAKVEQGSKLVVGTQPIPLDPGERIRIGTEFETYVAEDVEEDEEGKSFRMKDEWKEATTSGLKVWKKDYDRVEALAKGAYNSTSVQDIQAESLYFLARVHHVRGDLQHANQFYERACKLSPSLGPARFGLAQTQIAQEQFGQAAINLQRVLASSNTATDALASLGLLEVKSGKKINEGLGHLRKAIDLDPLNPELVLLEALALQQHESNYPKALDRYKGAVKLMERRGTLIPPEIYTNIGVLCHETKKFDECLEMYKKALDSLDGSDEDKIVTMENTGLKGGEIRHPDNYMFHGYVDTNFAIECLEKQEEISKVNIADSQGKTEADVPIVVGDHVKIGESFESEVTAISKEGDSIAIELKKPFTNTPPTEEEKSEEKEDSEAKKDIKLPVLVKRENNRMKRSATISIAFNLARLHEAAGRTLPAVELHKAILKRNPAYVNSYLRLACIAIDCGALEECAGWLKIAAKTAPGNPEVLTLIGNLHLSLCDWAPAQQVFDGLLAKKVPNVEAYAMLSLGNIYFANLDTPMKYEKYLKYSADYYKIILTKDTANAYAANGLGTVLAENAELFKAKEVFNRVREVSGDVIADTHINLGHIYLAQKKHPEALQMYQSYLKRTEDGTAPISSKSRTDDKVTVLLYIAFAYFDWARQAELFNNHKAAPADDRYKKAMEHLELAISENTSKTVLLTYNLCMTKLQAANCVLQKLTRNIRRTAKEVEEALNGLEKSLTTVEEILAKKKDGSLKVPIATSTLDDFLNHCRSNIDSAKSHLEEERRREKEANELKELQRLASESSRKQQELEEQLKKETEAKKQEERDSKAREKMAKIQDLQAGWEMEKAATEQKKSKKAKTAEAPPAEDVLFPEEEEPANTKNLFEDSDDSDNEAEKPKSDEAPASKPNSTTQEDLFGEDSSDDEDAPAKPNKEPESNKNTTQEELFGDSSDESDEELQPSSAKRSAEEPDEQPQKKQKIAED</sequence>
<dbReference type="GO" id="GO:0000993">
    <property type="term" value="F:RNA polymerase II complex binding"/>
    <property type="evidence" value="ECO:0007669"/>
    <property type="project" value="TreeGrafter"/>
</dbReference>
<dbReference type="InterPro" id="IPR031101">
    <property type="entry name" value="Ctr9"/>
</dbReference>
<dbReference type="InterPro" id="IPR019734">
    <property type="entry name" value="TPR_rpt"/>
</dbReference>
<accession>A0AAD2FIA6</accession>
<dbReference type="Pfam" id="PF13432">
    <property type="entry name" value="TPR_16"/>
    <property type="match status" value="1"/>
</dbReference>
<dbReference type="Pfam" id="PF13181">
    <property type="entry name" value="TPR_8"/>
    <property type="match status" value="1"/>
</dbReference>
<name>A0AAD2FIA6_9STRA</name>
<dbReference type="PANTHER" id="PTHR14027:SF2">
    <property type="entry name" value="RNA POLYMERASE-ASSOCIATED PROTEIN CTR9 HOMOLOG"/>
    <property type="match status" value="1"/>
</dbReference>
<evidence type="ECO:0000313" key="5">
    <source>
        <dbReference type="EMBL" id="CAJ1942676.1"/>
    </source>
</evidence>
<dbReference type="SUPFAM" id="SSF48452">
    <property type="entry name" value="TPR-like"/>
    <property type="match status" value="3"/>
</dbReference>
<dbReference type="GO" id="GO:0006368">
    <property type="term" value="P:transcription elongation by RNA polymerase II"/>
    <property type="evidence" value="ECO:0007669"/>
    <property type="project" value="TreeGrafter"/>
</dbReference>
<keyword evidence="6" id="KW-1185">Reference proteome</keyword>
<dbReference type="Proteomes" id="UP001295423">
    <property type="component" value="Unassembled WGS sequence"/>
</dbReference>
<feature type="compositionally biased region" description="Basic and acidic residues" evidence="4">
    <location>
        <begin position="1105"/>
        <end position="1145"/>
    </location>
</feature>
<feature type="compositionally biased region" description="Basic and acidic residues" evidence="4">
    <location>
        <begin position="690"/>
        <end position="702"/>
    </location>
</feature>
<feature type="compositionally biased region" description="Basic and acidic residues" evidence="4">
    <location>
        <begin position="1274"/>
        <end position="1292"/>
    </location>
</feature>
<evidence type="ECO:0000313" key="6">
    <source>
        <dbReference type="Proteomes" id="UP001295423"/>
    </source>
</evidence>
<keyword evidence="2 3" id="KW-0802">TPR repeat</keyword>
<feature type="repeat" description="TPR" evidence="3">
    <location>
        <begin position="906"/>
        <end position="939"/>
    </location>
</feature>
<dbReference type="PANTHER" id="PTHR14027">
    <property type="entry name" value="RNA POLYMERASE-ASSOCIATED PROTEIN CTR9"/>
    <property type="match status" value="1"/>
</dbReference>
<comment type="caution">
    <text evidence="5">The sequence shown here is derived from an EMBL/GenBank/DDBJ whole genome shotgun (WGS) entry which is preliminary data.</text>
</comment>
<dbReference type="GO" id="GO:0006355">
    <property type="term" value="P:regulation of DNA-templated transcription"/>
    <property type="evidence" value="ECO:0007669"/>
    <property type="project" value="InterPro"/>
</dbReference>
<protein>
    <submittedName>
        <fullName evidence="5">Uncharacterized protein</fullName>
    </submittedName>
</protein>
<dbReference type="Gene3D" id="1.25.40.10">
    <property type="entry name" value="Tetratricopeptide repeat domain"/>
    <property type="match status" value="3"/>
</dbReference>
<feature type="repeat" description="TPR" evidence="3">
    <location>
        <begin position="224"/>
        <end position="257"/>
    </location>
</feature>
<feature type="compositionally biased region" description="Basic and acidic residues" evidence="4">
    <location>
        <begin position="1203"/>
        <end position="1213"/>
    </location>
</feature>
<evidence type="ECO:0000256" key="1">
    <source>
        <dbReference type="ARBA" id="ARBA00022737"/>
    </source>
</evidence>
<proteinExistence type="predicted"/>
<evidence type="ECO:0000256" key="4">
    <source>
        <dbReference type="SAM" id="MobiDB-lite"/>
    </source>
</evidence>
<dbReference type="GO" id="GO:0016593">
    <property type="term" value="C:Cdc73/Paf1 complex"/>
    <property type="evidence" value="ECO:0007669"/>
    <property type="project" value="TreeGrafter"/>
</dbReference>
<dbReference type="SMART" id="SM00028">
    <property type="entry name" value="TPR"/>
    <property type="match status" value="11"/>
</dbReference>
<dbReference type="InterPro" id="IPR011990">
    <property type="entry name" value="TPR-like_helical_dom_sf"/>
</dbReference>